<proteinExistence type="predicted"/>
<dbReference type="AlphaFoldDB" id="A0A0C2I7V3"/>
<sequence length="202" mass="24086">MFFDVVDCRHEKIDILCLESISFVPDGAVELDNDQKHLGQYLRASKRESEQFLKYPISIMVHPSSILTIRFDLDPPKQNEVYELLYRTGHESVLMWRFDEYGNHSLYAFDHINYYKNGNEFRFYNLENIMEHLWQICTVLKNGGGEFIGSHSNILDSFRHDHIDYFHIRYLEHSMQIMGYKMSVYKVPQFQGFVKVETHQKC</sequence>
<accession>A0A0C2I7V3</accession>
<reference evidence="1 2" key="1">
    <citation type="journal article" date="2014" name="Genome Biol. Evol.">
        <title>The genome of the myxosporean Thelohanellus kitauei shows adaptations to nutrient acquisition within its fish host.</title>
        <authorList>
            <person name="Yang Y."/>
            <person name="Xiong J."/>
            <person name="Zhou Z."/>
            <person name="Huo F."/>
            <person name="Miao W."/>
            <person name="Ran C."/>
            <person name="Liu Y."/>
            <person name="Zhang J."/>
            <person name="Feng J."/>
            <person name="Wang M."/>
            <person name="Wang M."/>
            <person name="Wang L."/>
            <person name="Yao B."/>
        </authorList>
    </citation>
    <scope>NUCLEOTIDE SEQUENCE [LARGE SCALE GENOMIC DNA]</scope>
    <source>
        <strain evidence="1">Wuqing</strain>
    </source>
</reference>
<dbReference type="Proteomes" id="UP000031668">
    <property type="component" value="Unassembled WGS sequence"/>
</dbReference>
<comment type="caution">
    <text evidence="1">The sequence shown here is derived from an EMBL/GenBank/DDBJ whole genome shotgun (WGS) entry which is preliminary data.</text>
</comment>
<gene>
    <name evidence="1" type="ORF">RF11_06472</name>
</gene>
<dbReference type="EMBL" id="JWZT01005346">
    <property type="protein sequence ID" value="KII61308.1"/>
    <property type="molecule type" value="Genomic_DNA"/>
</dbReference>
<evidence type="ECO:0000313" key="2">
    <source>
        <dbReference type="Proteomes" id="UP000031668"/>
    </source>
</evidence>
<protein>
    <submittedName>
        <fullName evidence="1">Uncharacterized protein</fullName>
    </submittedName>
</protein>
<keyword evidence="2" id="KW-1185">Reference proteome</keyword>
<evidence type="ECO:0000313" key="1">
    <source>
        <dbReference type="EMBL" id="KII61308.1"/>
    </source>
</evidence>
<name>A0A0C2I7V3_THEKT</name>
<organism evidence="1 2">
    <name type="scientific">Thelohanellus kitauei</name>
    <name type="common">Myxosporean</name>
    <dbReference type="NCBI Taxonomy" id="669202"/>
    <lineage>
        <taxon>Eukaryota</taxon>
        <taxon>Metazoa</taxon>
        <taxon>Cnidaria</taxon>
        <taxon>Myxozoa</taxon>
        <taxon>Myxosporea</taxon>
        <taxon>Bivalvulida</taxon>
        <taxon>Platysporina</taxon>
        <taxon>Myxobolidae</taxon>
        <taxon>Thelohanellus</taxon>
    </lineage>
</organism>